<proteinExistence type="predicted"/>
<dbReference type="EMBL" id="ABVL01000018">
    <property type="protein sequence ID" value="EDY17553.1"/>
    <property type="molecule type" value="Genomic_DNA"/>
</dbReference>
<dbReference type="InParanoid" id="B4D7D6"/>
<accession>B4D7D6</accession>
<dbReference type="Proteomes" id="UP000005824">
    <property type="component" value="Unassembled WGS sequence"/>
</dbReference>
<organism evidence="1 2">
    <name type="scientific">Chthoniobacter flavus Ellin428</name>
    <dbReference type="NCBI Taxonomy" id="497964"/>
    <lineage>
        <taxon>Bacteria</taxon>
        <taxon>Pseudomonadati</taxon>
        <taxon>Verrucomicrobiota</taxon>
        <taxon>Spartobacteria</taxon>
        <taxon>Chthoniobacterales</taxon>
        <taxon>Chthoniobacteraceae</taxon>
        <taxon>Chthoniobacter</taxon>
    </lineage>
</organism>
<dbReference type="RefSeq" id="WP_006982172.1">
    <property type="nucleotide sequence ID" value="NZ_ABVL01000018.1"/>
</dbReference>
<gene>
    <name evidence="1" type="ORF">CfE428DRAFT_4851</name>
</gene>
<comment type="caution">
    <text evidence="1">The sequence shown here is derived from an EMBL/GenBank/DDBJ whole genome shotgun (WGS) entry which is preliminary data.</text>
</comment>
<name>B4D7D6_9BACT</name>
<sequence length="186" mass="21557">MKIHFFCFLLYIWVVFASRADLNPADLRRESAVAAFLSERPQVPSPHDKLLVVRVDFNQHGDAAFLLCYSVTDYFKHVGHTWTVLEFKNGAWVEPKTLDENGVTKNTSAISFDEDNADLVRLDKYGRYGILSYSYKQWWFTYLENDVLRTIRFAKASDIGMSEMELKRLADSRKISVERRGLSSSR</sequence>
<reference evidence="1 2" key="1">
    <citation type="journal article" date="2011" name="J. Bacteriol.">
        <title>Genome sequence of Chthoniobacter flavus Ellin428, an aerobic heterotrophic soil bacterium.</title>
        <authorList>
            <person name="Kant R."/>
            <person name="van Passel M.W."/>
            <person name="Palva A."/>
            <person name="Lucas S."/>
            <person name="Lapidus A."/>
            <person name="Glavina Del Rio T."/>
            <person name="Dalin E."/>
            <person name="Tice H."/>
            <person name="Bruce D."/>
            <person name="Goodwin L."/>
            <person name="Pitluck S."/>
            <person name="Larimer F.W."/>
            <person name="Land M.L."/>
            <person name="Hauser L."/>
            <person name="Sangwan P."/>
            <person name="de Vos W.M."/>
            <person name="Janssen P.H."/>
            <person name="Smidt H."/>
        </authorList>
    </citation>
    <scope>NUCLEOTIDE SEQUENCE [LARGE SCALE GENOMIC DNA]</scope>
    <source>
        <strain evidence="1 2">Ellin428</strain>
    </source>
</reference>
<evidence type="ECO:0000313" key="2">
    <source>
        <dbReference type="Proteomes" id="UP000005824"/>
    </source>
</evidence>
<protein>
    <submittedName>
        <fullName evidence="1">Uncharacterized protein</fullName>
    </submittedName>
</protein>
<evidence type="ECO:0000313" key="1">
    <source>
        <dbReference type="EMBL" id="EDY17553.1"/>
    </source>
</evidence>
<dbReference type="AlphaFoldDB" id="B4D7D6"/>
<keyword evidence="2" id="KW-1185">Reference proteome</keyword>